<dbReference type="RefSeq" id="WP_119591397.1">
    <property type="nucleotide sequence ID" value="NZ_QXFM01000010.1"/>
</dbReference>
<name>A0A3A1PH71_9SPHN</name>
<keyword evidence="2" id="KW-1185">Reference proteome</keyword>
<proteinExistence type="predicted"/>
<evidence type="ECO:0000313" key="1">
    <source>
        <dbReference type="EMBL" id="RIV92285.1"/>
    </source>
</evidence>
<dbReference type="EMBL" id="QXFM01000010">
    <property type="protein sequence ID" value="RIV92285.1"/>
    <property type="molecule type" value="Genomic_DNA"/>
</dbReference>
<gene>
    <name evidence="1" type="ORF">D2V17_01605</name>
</gene>
<comment type="caution">
    <text evidence="1">The sequence shown here is derived from an EMBL/GenBank/DDBJ whole genome shotgun (WGS) entry which is preliminary data.</text>
</comment>
<dbReference type="Pfam" id="PF06698">
    <property type="entry name" value="DUF1192"/>
    <property type="match status" value="1"/>
</dbReference>
<sequence length="72" mass="7901">MDGDDLPRVRSDAASLLAKEDLDRYSQDELMERIALLEAEIARIKVQHAKAAAHRSLADQLFKPRPGSGGGE</sequence>
<dbReference type="AlphaFoldDB" id="A0A3A1PH71"/>
<accession>A0A3A1PH71</accession>
<protein>
    <submittedName>
        <fullName evidence="1">DUF1192 domain-containing protein</fullName>
    </submittedName>
</protein>
<organism evidence="1 2">
    <name type="scientific">Aurantiacibacter xanthus</name>
    <dbReference type="NCBI Taxonomy" id="1784712"/>
    <lineage>
        <taxon>Bacteria</taxon>
        <taxon>Pseudomonadati</taxon>
        <taxon>Pseudomonadota</taxon>
        <taxon>Alphaproteobacteria</taxon>
        <taxon>Sphingomonadales</taxon>
        <taxon>Erythrobacteraceae</taxon>
        <taxon>Aurantiacibacter</taxon>
    </lineage>
</organism>
<reference evidence="1 2" key="1">
    <citation type="submission" date="2018-08" db="EMBL/GenBank/DDBJ databases">
        <title>Erythrobacter zhengii sp.nov., a bacterium isolated from deep-sea sediment.</title>
        <authorList>
            <person name="Fang C."/>
            <person name="Wu Y.-H."/>
            <person name="Sun C."/>
            <person name="Wang H."/>
            <person name="Cheng H."/>
            <person name="Meng F.-X."/>
            <person name="Wang C.-S."/>
            <person name="Xu X.-W."/>
        </authorList>
    </citation>
    <scope>NUCLEOTIDE SEQUENCE [LARGE SCALE GENOMIC DNA]</scope>
    <source>
        <strain evidence="1 2">CCTCC AB 2015396</strain>
    </source>
</reference>
<dbReference type="Proteomes" id="UP000265366">
    <property type="component" value="Unassembled WGS sequence"/>
</dbReference>
<evidence type="ECO:0000313" key="2">
    <source>
        <dbReference type="Proteomes" id="UP000265366"/>
    </source>
</evidence>
<dbReference type="OrthoDB" id="7173908at2"/>
<dbReference type="InterPro" id="IPR009579">
    <property type="entry name" value="DUF1192"/>
</dbReference>